<feature type="transmembrane region" description="Helical" evidence="6">
    <location>
        <begin position="101"/>
        <end position="120"/>
    </location>
</feature>
<evidence type="ECO:0000256" key="4">
    <source>
        <dbReference type="ARBA" id="ARBA00022989"/>
    </source>
</evidence>
<dbReference type="STRING" id="1903952.BIT28_04145"/>
<dbReference type="Gene3D" id="1.20.950.20">
    <property type="entry name" value="Transmembrane di-heme cytochromes, Chain C"/>
    <property type="match status" value="1"/>
</dbReference>
<keyword evidence="3 6" id="KW-0812">Transmembrane</keyword>
<dbReference type="GO" id="GO:0009055">
    <property type="term" value="F:electron transfer activity"/>
    <property type="evidence" value="ECO:0007669"/>
    <property type="project" value="InterPro"/>
</dbReference>
<keyword evidence="2" id="KW-1003">Cell membrane</keyword>
<proteinExistence type="predicted"/>
<dbReference type="AlphaFoldDB" id="A0A1Q9H1C1"/>
<feature type="transmembrane region" description="Helical" evidence="6">
    <location>
        <begin position="37"/>
        <end position="58"/>
    </location>
</feature>
<dbReference type="InterPro" id="IPR051542">
    <property type="entry name" value="Hydrogenase_cytochrome"/>
</dbReference>
<comment type="subcellular location">
    <subcellularLocation>
        <location evidence="1">Cell membrane</location>
        <topology evidence="1">Multi-pass membrane protein</topology>
    </subcellularLocation>
</comment>
<evidence type="ECO:0000256" key="1">
    <source>
        <dbReference type="ARBA" id="ARBA00004651"/>
    </source>
</evidence>
<dbReference type="EMBL" id="MJIL01000041">
    <property type="protein sequence ID" value="OLQ81414.1"/>
    <property type="molecule type" value="Genomic_DNA"/>
</dbReference>
<gene>
    <name evidence="8" type="ORF">BIT28_04145</name>
</gene>
<sequence length="223" mass="24814">MNVSTRTWDGFVRGYHWLQACSVAGLWYTGTEGLMDWHFALAYFLFALLLTRLVWGLVGSETAQFRHFVRSPKAVIHYLTSLHNKHSQPAQHPGHNPAGGYMVLCFFALLSIQLISGLFANDDIISEGPFAMYVSGETSSLLTEIHAINFNLILAAIGLHLFAIIVYLLGKENLIKPMISGNKSLPASIAPRITNGLIGWLIFAMIGGMIYIYFAQEIVSYLF</sequence>
<protein>
    <submittedName>
        <fullName evidence="8">Hydrogenase</fullName>
    </submittedName>
</protein>
<dbReference type="InterPro" id="IPR011577">
    <property type="entry name" value="Cyt_b561_bac/Ni-Hgenase"/>
</dbReference>
<keyword evidence="4 6" id="KW-1133">Transmembrane helix</keyword>
<dbReference type="GO" id="GO:0022904">
    <property type="term" value="P:respiratory electron transport chain"/>
    <property type="evidence" value="ECO:0007669"/>
    <property type="project" value="InterPro"/>
</dbReference>
<evidence type="ECO:0000256" key="2">
    <source>
        <dbReference type="ARBA" id="ARBA00022475"/>
    </source>
</evidence>
<evidence type="ECO:0000256" key="6">
    <source>
        <dbReference type="SAM" id="Phobius"/>
    </source>
</evidence>
<dbReference type="PANTHER" id="PTHR30485:SF2">
    <property type="entry name" value="BLL0597 PROTEIN"/>
    <property type="match status" value="1"/>
</dbReference>
<feature type="domain" description="Cytochrome b561 bacterial/Ni-hydrogenase" evidence="7">
    <location>
        <begin position="8"/>
        <end position="181"/>
    </location>
</feature>
<dbReference type="Pfam" id="PF01292">
    <property type="entry name" value="Ni_hydr_CYTB"/>
    <property type="match status" value="1"/>
</dbReference>
<evidence type="ECO:0000259" key="7">
    <source>
        <dbReference type="Pfam" id="PF01292"/>
    </source>
</evidence>
<reference evidence="8 9" key="1">
    <citation type="submission" date="2016-09" db="EMBL/GenBank/DDBJ databases">
        <title>Photobacterium proteolyticum sp. nov. a protease producing bacterium isolated from ocean sediments of Laizhou Bay.</title>
        <authorList>
            <person name="Li Y."/>
        </authorList>
    </citation>
    <scope>NUCLEOTIDE SEQUENCE [LARGE SCALE GENOMIC DNA]</scope>
    <source>
        <strain evidence="8 9">13-12</strain>
    </source>
</reference>
<keyword evidence="5 6" id="KW-0472">Membrane</keyword>
<evidence type="ECO:0000256" key="5">
    <source>
        <dbReference type="ARBA" id="ARBA00023136"/>
    </source>
</evidence>
<dbReference type="InterPro" id="IPR016174">
    <property type="entry name" value="Di-haem_cyt_TM"/>
</dbReference>
<name>A0A1Q9H1C1_9GAMM</name>
<dbReference type="Proteomes" id="UP000186905">
    <property type="component" value="Unassembled WGS sequence"/>
</dbReference>
<dbReference type="SUPFAM" id="SSF81342">
    <property type="entry name" value="Transmembrane di-heme cytochromes"/>
    <property type="match status" value="1"/>
</dbReference>
<evidence type="ECO:0000256" key="3">
    <source>
        <dbReference type="ARBA" id="ARBA00022692"/>
    </source>
</evidence>
<organism evidence="8 9">
    <name type="scientific">Photobacterium proteolyticum</name>
    <dbReference type="NCBI Taxonomy" id="1903952"/>
    <lineage>
        <taxon>Bacteria</taxon>
        <taxon>Pseudomonadati</taxon>
        <taxon>Pseudomonadota</taxon>
        <taxon>Gammaproteobacteria</taxon>
        <taxon>Vibrionales</taxon>
        <taxon>Vibrionaceae</taxon>
        <taxon>Photobacterium</taxon>
    </lineage>
</organism>
<feature type="transmembrane region" description="Helical" evidence="6">
    <location>
        <begin position="148"/>
        <end position="169"/>
    </location>
</feature>
<feature type="transmembrane region" description="Helical" evidence="6">
    <location>
        <begin position="189"/>
        <end position="214"/>
    </location>
</feature>
<comment type="caution">
    <text evidence="8">The sequence shown here is derived from an EMBL/GenBank/DDBJ whole genome shotgun (WGS) entry which is preliminary data.</text>
</comment>
<evidence type="ECO:0000313" key="8">
    <source>
        <dbReference type="EMBL" id="OLQ81414.1"/>
    </source>
</evidence>
<dbReference type="OrthoDB" id="196472at2"/>
<keyword evidence="9" id="KW-1185">Reference proteome</keyword>
<dbReference type="GO" id="GO:0020037">
    <property type="term" value="F:heme binding"/>
    <property type="evidence" value="ECO:0007669"/>
    <property type="project" value="TreeGrafter"/>
</dbReference>
<accession>A0A1Q9H1C1</accession>
<dbReference type="GO" id="GO:0005886">
    <property type="term" value="C:plasma membrane"/>
    <property type="evidence" value="ECO:0007669"/>
    <property type="project" value="UniProtKB-SubCell"/>
</dbReference>
<evidence type="ECO:0000313" key="9">
    <source>
        <dbReference type="Proteomes" id="UP000186905"/>
    </source>
</evidence>
<dbReference type="RefSeq" id="WP_075761871.1">
    <property type="nucleotide sequence ID" value="NZ_MJIL01000041.1"/>
</dbReference>
<dbReference type="PANTHER" id="PTHR30485">
    <property type="entry name" value="NI/FE-HYDROGENASE 1 B-TYPE CYTOCHROME SUBUNIT"/>
    <property type="match status" value="1"/>
</dbReference>